<reference evidence="2 3" key="1">
    <citation type="submission" date="2014-02" db="EMBL/GenBank/DDBJ databases">
        <title>The genome sequence of Colletotrichum simmondsii CBS122122.</title>
        <authorList>
            <person name="Baroncelli R."/>
            <person name="Thon M.R."/>
        </authorList>
    </citation>
    <scope>NUCLEOTIDE SEQUENCE [LARGE SCALE GENOMIC DNA]</scope>
    <source>
        <strain evidence="2 3">CBS122122</strain>
    </source>
</reference>
<protein>
    <submittedName>
        <fullName evidence="2">Uncharacterized protein</fullName>
    </submittedName>
</protein>
<evidence type="ECO:0000313" key="2">
    <source>
        <dbReference type="EMBL" id="KXH52234.1"/>
    </source>
</evidence>
<feature type="region of interest" description="Disordered" evidence="1">
    <location>
        <begin position="229"/>
        <end position="325"/>
    </location>
</feature>
<dbReference type="EMBL" id="JFBX01000047">
    <property type="protein sequence ID" value="KXH52234.1"/>
    <property type="molecule type" value="Genomic_DNA"/>
</dbReference>
<comment type="caution">
    <text evidence="2">The sequence shown here is derived from an EMBL/GenBank/DDBJ whole genome shotgun (WGS) entry which is preliminary data.</text>
</comment>
<dbReference type="Proteomes" id="UP000070328">
    <property type="component" value="Unassembled WGS sequence"/>
</dbReference>
<evidence type="ECO:0000313" key="3">
    <source>
        <dbReference type="Proteomes" id="UP000070328"/>
    </source>
</evidence>
<organism evidence="2 3">
    <name type="scientific">Colletotrichum simmondsii</name>
    <dbReference type="NCBI Taxonomy" id="703756"/>
    <lineage>
        <taxon>Eukaryota</taxon>
        <taxon>Fungi</taxon>
        <taxon>Dikarya</taxon>
        <taxon>Ascomycota</taxon>
        <taxon>Pezizomycotina</taxon>
        <taxon>Sordariomycetes</taxon>
        <taxon>Hypocreomycetidae</taxon>
        <taxon>Glomerellales</taxon>
        <taxon>Glomerellaceae</taxon>
        <taxon>Colletotrichum</taxon>
        <taxon>Colletotrichum acutatum species complex</taxon>
    </lineage>
</organism>
<keyword evidence="3" id="KW-1185">Reference proteome</keyword>
<evidence type="ECO:0000256" key="1">
    <source>
        <dbReference type="SAM" id="MobiDB-lite"/>
    </source>
</evidence>
<name>A0A135TVM8_9PEZI</name>
<feature type="compositionally biased region" description="Low complexity" evidence="1">
    <location>
        <begin position="262"/>
        <end position="271"/>
    </location>
</feature>
<sequence length="325" mass="35975">MSLHDLSNRGIRDSDGSAARIRSDTEEVRRARPEQDQGKPQTRAALGAEQQVVCWKAGWVHSVDTEAEKTRDDQAQSLIPSTTLTFPLPAGDFAGGWLPSIPRSHRHTGTALVPGKPCEAHVNVLLWFLSSSLYLRTRLSLVMRTARSISVQIQSHQSRQLNGTQLDLKERKRRMARCPWDPYCPKPTSPGRPIPPGLIWWPPKGPGLCSLALPLDGLVRIGTARYRSSNGAGRKLPAPAPASQPAQPSNKLSPSPCQDPHQQQQQQQQQQQKRKKQRQGQQQQQQQQQQQPGQVDPGQSPRKRGSESCSGVPRLVSGLFLKKPA</sequence>
<dbReference type="AlphaFoldDB" id="A0A135TVM8"/>
<gene>
    <name evidence="2" type="ORF">CSIM01_12244</name>
</gene>
<proteinExistence type="predicted"/>
<feature type="compositionally biased region" description="Basic and acidic residues" evidence="1">
    <location>
        <begin position="1"/>
        <end position="37"/>
    </location>
</feature>
<feature type="region of interest" description="Disordered" evidence="1">
    <location>
        <begin position="1"/>
        <end position="45"/>
    </location>
</feature>
<accession>A0A135TVM8</accession>
<feature type="compositionally biased region" description="Low complexity" evidence="1">
    <location>
        <begin position="279"/>
        <end position="294"/>
    </location>
</feature>